<dbReference type="STRING" id="1629334.Cva_00834"/>
<dbReference type="InterPro" id="IPR007487">
    <property type="entry name" value="ABC_transpt-TYRBP-like"/>
</dbReference>
<sequence length="313" mass="35341">MVVHSLPEKDTWIEDFNTGFQRNLLSENHVTISYQYLESKFNLSEINKLKNGVLTRQTIDRLNPDLLVLCGSNAQELIGRTYMNRPGKKIIFCDLNTTFPGQDYDEARNVTNIFRSNPANAIKELISFLPAKKSPREKIKIILLGDNSDLSKIIKQTFSAADWSPYSLIDLMTVNTFEDWKEVVSSIADKADILLVSNYKKIYTDDSQTVLKNSQELINWTTQNTTIPVIGCVDSFVHDGGDIAVTSSPLGQGETAAQVVHRLLHGENTTDILPIHNQDYLVYLNNKPKSPQISKLPSIYHAFAQAMETFEKK</sequence>
<organism evidence="1 2">
    <name type="scientific">Caedimonas varicaedens</name>
    <dbReference type="NCBI Taxonomy" id="1629334"/>
    <lineage>
        <taxon>Bacteria</taxon>
        <taxon>Pseudomonadati</taxon>
        <taxon>Pseudomonadota</taxon>
        <taxon>Alphaproteobacteria</taxon>
        <taxon>Holosporales</taxon>
        <taxon>Caedimonadaceae</taxon>
        <taxon>Caedimonas</taxon>
    </lineage>
</organism>
<dbReference type="PANTHER" id="PTHR35271">
    <property type="entry name" value="ABC TRANSPORTER, SUBSTRATE-BINDING LIPOPROTEIN-RELATED"/>
    <property type="match status" value="1"/>
</dbReference>
<keyword evidence="2" id="KW-1185">Reference proteome</keyword>
<evidence type="ECO:0000313" key="1">
    <source>
        <dbReference type="EMBL" id="GAO98186.1"/>
    </source>
</evidence>
<dbReference type="AlphaFoldDB" id="A0A0K8MCE2"/>
<dbReference type="PANTHER" id="PTHR35271:SF1">
    <property type="entry name" value="ABC TRANSPORTER, SUBSTRATE-BINDING LIPOPROTEIN"/>
    <property type="match status" value="1"/>
</dbReference>
<name>A0A0K8MCE2_9PROT</name>
<reference evidence="1 2" key="1">
    <citation type="submission" date="2015-03" db="EMBL/GenBank/DDBJ databases">
        <title>Caedibacter varicaedens, whole genome shotgun sequence.</title>
        <authorList>
            <person name="Suzuki H."/>
            <person name="Dapper A.L."/>
            <person name="Gibson A.K."/>
            <person name="Jackson C."/>
            <person name="Lee H."/>
            <person name="Pejaver V.R."/>
            <person name="Doak T."/>
            <person name="Lynch M."/>
        </authorList>
    </citation>
    <scope>NUCLEOTIDE SEQUENCE [LARGE SCALE GENOMIC DNA]</scope>
</reference>
<proteinExistence type="predicted"/>
<dbReference type="Pfam" id="PF04392">
    <property type="entry name" value="ABC_sub_bind"/>
    <property type="match status" value="1"/>
</dbReference>
<gene>
    <name evidence="1" type="ORF">Cva_00834</name>
</gene>
<evidence type="ECO:0000313" key="2">
    <source>
        <dbReference type="Proteomes" id="UP000036771"/>
    </source>
</evidence>
<dbReference type="EMBL" id="BBVC01000029">
    <property type="protein sequence ID" value="GAO98186.1"/>
    <property type="molecule type" value="Genomic_DNA"/>
</dbReference>
<accession>A0A0K8MCE2</accession>
<dbReference type="Gene3D" id="3.40.50.2300">
    <property type="match status" value="2"/>
</dbReference>
<dbReference type="OrthoDB" id="5644906at2"/>
<protein>
    <submittedName>
        <fullName evidence="1">ABC transporter substrate binding protein</fullName>
    </submittedName>
</protein>
<dbReference type="Proteomes" id="UP000036771">
    <property type="component" value="Unassembled WGS sequence"/>
</dbReference>
<comment type="caution">
    <text evidence="1">The sequence shown here is derived from an EMBL/GenBank/DDBJ whole genome shotgun (WGS) entry which is preliminary data.</text>
</comment>